<dbReference type="HOGENOM" id="CLU_2737027_0_0_6"/>
<gene>
    <name evidence="2" type="ORF">Pgy4_02090</name>
</gene>
<organism evidence="2 3">
    <name type="scientific">Pseudomonas savastanoi pv. glycinea str. race 4</name>
    <dbReference type="NCBI Taxonomy" id="875330"/>
    <lineage>
        <taxon>Bacteria</taxon>
        <taxon>Pseudomonadati</taxon>
        <taxon>Pseudomonadota</taxon>
        <taxon>Gammaproteobacteria</taxon>
        <taxon>Pseudomonadales</taxon>
        <taxon>Pseudomonadaceae</taxon>
        <taxon>Pseudomonas</taxon>
    </lineage>
</organism>
<comment type="caution">
    <text evidence="2">The sequence shown here is derived from an EMBL/GenBank/DDBJ whole genome shotgun (WGS) entry which is preliminary data.</text>
</comment>
<reference evidence="2 3" key="1">
    <citation type="journal article" date="2011" name="PLoS Pathog.">
        <title>Dynamic evolution of pathogenicity revealed by sequencing and comparative genomics of 19 Pseudomonas syringae isolates.</title>
        <authorList>
            <person name="Baltrus D.A."/>
            <person name="Nishimura M.T."/>
            <person name="Romanchuk A."/>
            <person name="Chang J.H."/>
            <person name="Mukhtar M.S."/>
            <person name="Cherkis K."/>
            <person name="Roach J."/>
            <person name="Grant S.R."/>
            <person name="Jones C.D."/>
            <person name="Dangl J.L."/>
        </authorList>
    </citation>
    <scope>NUCLEOTIDE SEQUENCE [LARGE SCALE GENOMIC DNA]</scope>
    <source>
        <strain evidence="3">race 4</strain>
    </source>
</reference>
<dbReference type="EMBL" id="ADWY01000094">
    <property type="protein sequence ID" value="EGH06454.1"/>
    <property type="molecule type" value="Genomic_DNA"/>
</dbReference>
<sequence length="71" mass="8016">MGKDRLRQLKEEVSGAFACAGIDLTAMALHERHQVFAGREALGAEEQQMLQKMRQPRPGPRRIMAARRDAQ</sequence>
<accession>F3BZ54</accession>
<evidence type="ECO:0000313" key="3">
    <source>
        <dbReference type="Proteomes" id="UP000005466"/>
    </source>
</evidence>
<dbReference type="AlphaFoldDB" id="F3BZ54"/>
<feature type="region of interest" description="Disordered" evidence="1">
    <location>
        <begin position="49"/>
        <end position="71"/>
    </location>
</feature>
<dbReference type="BioCyc" id="PSYR875330:G11XH-380-MONOMER"/>
<evidence type="ECO:0000256" key="1">
    <source>
        <dbReference type="SAM" id="MobiDB-lite"/>
    </source>
</evidence>
<proteinExistence type="predicted"/>
<protein>
    <submittedName>
        <fullName evidence="2">Uncharacterized protein</fullName>
    </submittedName>
</protein>
<evidence type="ECO:0000313" key="2">
    <source>
        <dbReference type="EMBL" id="EGH06454.1"/>
    </source>
</evidence>
<dbReference type="Proteomes" id="UP000005466">
    <property type="component" value="Unassembled WGS sequence"/>
</dbReference>
<name>F3BZ54_PSESG</name>